<reference evidence="2 4" key="3">
    <citation type="submission" date="2018-06" db="EMBL/GenBank/DDBJ databases">
        <authorList>
            <consortium name="Pathogen Informatics"/>
            <person name="Doyle S."/>
        </authorList>
    </citation>
    <scope>NUCLEOTIDE SEQUENCE [LARGE SCALE GENOMIC DNA]</scope>
    <source>
        <strain evidence="2 4">NCTC12957</strain>
    </source>
</reference>
<dbReference type="InterPro" id="IPR029063">
    <property type="entry name" value="SAM-dependent_MTases_sf"/>
</dbReference>
<dbReference type="PIRSF" id="PIRSF018637">
    <property type="entry name" value="TrmK"/>
    <property type="match status" value="1"/>
</dbReference>
<dbReference type="Gene3D" id="3.40.50.150">
    <property type="entry name" value="Vaccinia Virus protein VP39"/>
    <property type="match status" value="1"/>
</dbReference>
<organism evidence="1 3">
    <name type="scientific">Streptococcus acidominimus</name>
    <dbReference type="NCBI Taxonomy" id="1326"/>
    <lineage>
        <taxon>Bacteria</taxon>
        <taxon>Bacillati</taxon>
        <taxon>Bacillota</taxon>
        <taxon>Bacilli</taxon>
        <taxon>Lactobacillales</taxon>
        <taxon>Streptococcaceae</taxon>
        <taxon>Streptococcus</taxon>
    </lineage>
</organism>
<evidence type="ECO:0000313" key="1">
    <source>
        <dbReference type="EMBL" id="OLF50071.1"/>
    </source>
</evidence>
<evidence type="ECO:0000313" key="4">
    <source>
        <dbReference type="Proteomes" id="UP000255213"/>
    </source>
</evidence>
<dbReference type="SUPFAM" id="SSF53335">
    <property type="entry name" value="S-adenosyl-L-methionine-dependent methyltransferases"/>
    <property type="match status" value="1"/>
</dbReference>
<protein>
    <submittedName>
        <fullName evidence="2">SAM-dependent methyltransferase</fullName>
        <ecNumber evidence="2">2.1.1.217</ecNumber>
    </submittedName>
    <submittedName>
        <fullName evidence="1">tRNA (Adenine-N(1))-methyltransferase</fullName>
    </submittedName>
</protein>
<sequence length="228" mass="25764">MNQKISKRLEMVAQFVPQDARLVDVGSDHAYLPLFLVERGVVAYAIAGEVVQGPYQSALQNVQQSSYGDRIDVRLANGLAAFEEADQMTVITIAGMGGRLIADILESGKDKLKQIERLILQPNNCEDDVRTWLEANHFKLVAESILEEHGKFYEILVAEAGNQRLTALERRFGSYLLQEASPIFQRKWGLEVDKLQHALDQIPREHGVERARIEKKIQQIKEVLDVSK</sequence>
<dbReference type="AlphaFoldDB" id="A0A1Q8EE44"/>
<dbReference type="OrthoDB" id="5881184at2"/>
<dbReference type="Pfam" id="PF04816">
    <property type="entry name" value="TrmK"/>
    <property type="match status" value="1"/>
</dbReference>
<keyword evidence="1" id="KW-0808">Transferase</keyword>
<dbReference type="InterPro" id="IPR006901">
    <property type="entry name" value="TrmK"/>
</dbReference>
<keyword evidence="3" id="KW-1185">Reference proteome</keyword>
<dbReference type="EMBL" id="MSJL01000013">
    <property type="protein sequence ID" value="OLF50071.1"/>
    <property type="molecule type" value="Genomic_DNA"/>
</dbReference>
<dbReference type="GO" id="GO:0160105">
    <property type="term" value="F:tRNA (adenine(22)-N1)-methyltransferase activity"/>
    <property type="evidence" value="ECO:0007669"/>
    <property type="project" value="UniProtKB-EC"/>
</dbReference>
<dbReference type="Proteomes" id="UP000255213">
    <property type="component" value="Unassembled WGS sequence"/>
</dbReference>
<dbReference type="EMBL" id="UHEN01000001">
    <property type="protein sequence ID" value="SUN08075.1"/>
    <property type="molecule type" value="Genomic_DNA"/>
</dbReference>
<name>A0A1Q8EE44_STRAI</name>
<evidence type="ECO:0000313" key="3">
    <source>
        <dbReference type="Proteomes" id="UP000186437"/>
    </source>
</evidence>
<dbReference type="Gene3D" id="1.10.287.1890">
    <property type="match status" value="1"/>
</dbReference>
<accession>A0A1Q8EE44</accession>
<dbReference type="GO" id="GO:0032259">
    <property type="term" value="P:methylation"/>
    <property type="evidence" value="ECO:0007669"/>
    <property type="project" value="UniProtKB-KW"/>
</dbReference>
<reference evidence="3" key="1">
    <citation type="submission" date="2016-12" db="EMBL/GenBank/DDBJ databases">
        <authorList>
            <person name="Gulvik C.A."/>
        </authorList>
    </citation>
    <scope>NUCLEOTIDE SEQUENCE [LARGE SCALE GENOMIC DNA]</scope>
    <source>
        <strain evidence="3">ATCC 51725</strain>
    </source>
</reference>
<dbReference type="EC" id="2.1.1.217" evidence="2"/>
<dbReference type="Proteomes" id="UP000186437">
    <property type="component" value="Unassembled WGS sequence"/>
</dbReference>
<dbReference type="PANTHER" id="PTHR38451:SF1">
    <property type="entry name" value="TRNA (ADENINE(22)-N(1))-METHYLTRANSFERASE"/>
    <property type="match status" value="1"/>
</dbReference>
<keyword evidence="1" id="KW-0489">Methyltransferase</keyword>
<gene>
    <name evidence="2" type="primary">trmK</name>
    <name evidence="1" type="ORF">BU200_04090</name>
    <name evidence="2" type="ORF">NCTC12957_01663</name>
</gene>
<dbReference type="PANTHER" id="PTHR38451">
    <property type="entry name" value="TRNA (ADENINE(22)-N(1))-METHYLTRANSFERASE"/>
    <property type="match status" value="1"/>
</dbReference>
<dbReference type="RefSeq" id="WP_075098958.1">
    <property type="nucleotide sequence ID" value="NZ_MSJL01000013.1"/>
</dbReference>
<reference evidence="1" key="2">
    <citation type="submission" date="2016-12" db="EMBL/GenBank/DDBJ databases">
        <authorList>
            <person name="Song W.-J."/>
            <person name="Kurnit D.M."/>
        </authorList>
    </citation>
    <scope>NUCLEOTIDE SEQUENCE [LARGE SCALE GENOMIC DNA]</scope>
    <source>
        <strain evidence="1">ATCC 51725</strain>
    </source>
</reference>
<proteinExistence type="predicted"/>
<evidence type="ECO:0000313" key="2">
    <source>
        <dbReference type="EMBL" id="SUN08075.1"/>
    </source>
</evidence>